<feature type="non-terminal residue" evidence="2">
    <location>
        <position position="1"/>
    </location>
</feature>
<dbReference type="AlphaFoldDB" id="A0A371F402"/>
<organism evidence="2 3">
    <name type="scientific">Mucuna pruriens</name>
    <name type="common">Velvet bean</name>
    <name type="synonym">Dolichos pruriens</name>
    <dbReference type="NCBI Taxonomy" id="157652"/>
    <lineage>
        <taxon>Eukaryota</taxon>
        <taxon>Viridiplantae</taxon>
        <taxon>Streptophyta</taxon>
        <taxon>Embryophyta</taxon>
        <taxon>Tracheophyta</taxon>
        <taxon>Spermatophyta</taxon>
        <taxon>Magnoliopsida</taxon>
        <taxon>eudicotyledons</taxon>
        <taxon>Gunneridae</taxon>
        <taxon>Pentapetalae</taxon>
        <taxon>rosids</taxon>
        <taxon>fabids</taxon>
        <taxon>Fabales</taxon>
        <taxon>Fabaceae</taxon>
        <taxon>Papilionoideae</taxon>
        <taxon>50 kb inversion clade</taxon>
        <taxon>NPAAA clade</taxon>
        <taxon>indigoferoid/millettioid clade</taxon>
        <taxon>Phaseoleae</taxon>
        <taxon>Mucuna</taxon>
    </lineage>
</organism>
<keyword evidence="3" id="KW-1185">Reference proteome</keyword>
<dbReference type="EMBL" id="QJKJ01010691">
    <property type="protein sequence ID" value="RDX72994.1"/>
    <property type="molecule type" value="Genomic_DNA"/>
</dbReference>
<evidence type="ECO:0008006" key="4">
    <source>
        <dbReference type="Google" id="ProtNLM"/>
    </source>
</evidence>
<feature type="non-terminal residue" evidence="2">
    <location>
        <position position="241"/>
    </location>
</feature>
<gene>
    <name evidence="2" type="ORF">CR513_47448</name>
</gene>
<accession>A0A371F402</accession>
<protein>
    <recommendedName>
        <fullName evidence="4">Retrotransposon gag domain-containing protein</fullName>
    </recommendedName>
</protein>
<dbReference type="Proteomes" id="UP000257109">
    <property type="component" value="Unassembled WGS sequence"/>
</dbReference>
<evidence type="ECO:0000313" key="2">
    <source>
        <dbReference type="EMBL" id="RDX72994.1"/>
    </source>
</evidence>
<comment type="caution">
    <text evidence="2">The sequence shown here is derived from an EMBL/GenBank/DDBJ whole genome shotgun (WGS) entry which is preliminary data.</text>
</comment>
<sequence length="241" mass="27128">VIARYSQHTLLDGNLNVWPPSVHHCRSSIGSRRGRRTFIFLHLNTSPLFTASQSPRPSQSDSVASKSLLAETMFPVSRDRIAESKSALALSRPSRHSPSRSQVGISQHLASNSEPLHAFDPEIERTLHRLRKARHTITLDASSSNSIWNSENSNFTTDESIPFEHQGPGTMKNNDRTLKELATPDVVYQPWCIQCPPLEQTQSYELKSSLIHLLPKFHGLTGEDPHKHLKEFHVVCSTMRP</sequence>
<name>A0A371F402_MUCPR</name>
<evidence type="ECO:0000313" key="3">
    <source>
        <dbReference type="Proteomes" id="UP000257109"/>
    </source>
</evidence>
<dbReference type="OrthoDB" id="1305902at2759"/>
<proteinExistence type="predicted"/>
<reference evidence="2" key="1">
    <citation type="submission" date="2018-05" db="EMBL/GenBank/DDBJ databases">
        <title>Draft genome of Mucuna pruriens seed.</title>
        <authorList>
            <person name="Nnadi N.E."/>
            <person name="Vos R."/>
            <person name="Hasami M.H."/>
            <person name="Devisetty U.K."/>
            <person name="Aguiy J.C."/>
        </authorList>
    </citation>
    <scope>NUCLEOTIDE SEQUENCE [LARGE SCALE GENOMIC DNA]</scope>
    <source>
        <strain evidence="2">JCA_2017</strain>
    </source>
</reference>
<evidence type="ECO:0000256" key="1">
    <source>
        <dbReference type="SAM" id="MobiDB-lite"/>
    </source>
</evidence>
<feature type="region of interest" description="Disordered" evidence="1">
    <location>
        <begin position="85"/>
        <end position="105"/>
    </location>
</feature>